<dbReference type="Pfam" id="PF13340">
    <property type="entry name" value="DUF4096"/>
    <property type="match status" value="1"/>
</dbReference>
<evidence type="ECO:0000313" key="2">
    <source>
        <dbReference type="EMBL" id="MST54597.1"/>
    </source>
</evidence>
<dbReference type="AlphaFoldDB" id="A0A6L5YAU9"/>
<sequence length="36" mass="4398">MACRSGEPWREFPERYGKWQAVYAHFKLWKHCSRVG</sequence>
<feature type="domain" description="Insertion element IS402-like" evidence="1">
    <location>
        <begin position="3"/>
        <end position="31"/>
    </location>
</feature>
<organism evidence="2 3">
    <name type="scientific">Pyramidobacter porci</name>
    <dbReference type="NCBI Taxonomy" id="2605789"/>
    <lineage>
        <taxon>Bacteria</taxon>
        <taxon>Thermotogati</taxon>
        <taxon>Synergistota</taxon>
        <taxon>Synergistia</taxon>
        <taxon>Synergistales</taxon>
        <taxon>Dethiosulfovibrionaceae</taxon>
        <taxon>Pyramidobacter</taxon>
    </lineage>
</organism>
<name>A0A6L5YAU9_9BACT</name>
<evidence type="ECO:0000313" key="3">
    <source>
        <dbReference type="Proteomes" id="UP000473699"/>
    </source>
</evidence>
<keyword evidence="3" id="KW-1185">Reference proteome</keyword>
<reference evidence="2 3" key="1">
    <citation type="submission" date="2019-08" db="EMBL/GenBank/DDBJ databases">
        <title>In-depth cultivation of the pig gut microbiome towards novel bacterial diversity and tailored functional studies.</title>
        <authorList>
            <person name="Wylensek D."/>
            <person name="Hitch T.C.A."/>
            <person name="Clavel T."/>
        </authorList>
    </citation>
    <scope>NUCLEOTIDE SEQUENCE [LARGE SCALE GENOMIC DNA]</scope>
    <source>
        <strain evidence="2 3">SM-530-WT-4B</strain>
    </source>
</reference>
<dbReference type="Proteomes" id="UP000473699">
    <property type="component" value="Unassembled WGS sequence"/>
</dbReference>
<dbReference type="InterPro" id="IPR025161">
    <property type="entry name" value="IS402-like_dom"/>
</dbReference>
<gene>
    <name evidence="2" type="ORF">FYJ74_00820</name>
</gene>
<comment type="caution">
    <text evidence="2">The sequence shown here is derived from an EMBL/GenBank/DDBJ whole genome shotgun (WGS) entry which is preliminary data.</text>
</comment>
<proteinExistence type="predicted"/>
<protein>
    <submittedName>
        <fullName evidence="2">Transposase</fullName>
    </submittedName>
</protein>
<dbReference type="EMBL" id="VUNH01000001">
    <property type="protein sequence ID" value="MST54597.1"/>
    <property type="molecule type" value="Genomic_DNA"/>
</dbReference>
<accession>A0A6L5YAU9</accession>
<evidence type="ECO:0000259" key="1">
    <source>
        <dbReference type="Pfam" id="PF13340"/>
    </source>
</evidence>